<dbReference type="AlphaFoldDB" id="A0A7S2VJL5"/>
<dbReference type="PANTHER" id="PTHR48025:SF1">
    <property type="entry name" value="RRM DOMAIN-CONTAINING PROTEIN"/>
    <property type="match status" value="1"/>
</dbReference>
<sequence>MSDTPSDHVLIGNLPADFTDDALKTNFEAYGTIKWCRLFDGRGPEGKKSAMIEFSSVEEATWLVENLDGNIPLGLEAEVSVKYKPAKGQGKGGGGGGGGCMGGGGKDRPSPYAGGGMMGMGGKGGGMMMGGKGKAGMMMGMMMGGQQCTINDLFKGLLRHKVLPGGTWANDERTACISGLPSDTTETDVLKIFSPFGAILPGGVRVNLNDDGTAKGNGMVNFMYIESTQAAIETLNNCMMPDGRFLRVKQWFDNGKGKGGGKGAKGGKDKNGANGAKISPAGADAEG</sequence>
<dbReference type="GO" id="GO:0005634">
    <property type="term" value="C:nucleus"/>
    <property type="evidence" value="ECO:0007669"/>
    <property type="project" value="TreeGrafter"/>
</dbReference>
<dbReference type="InterPro" id="IPR012677">
    <property type="entry name" value="Nucleotide-bd_a/b_plait_sf"/>
</dbReference>
<feature type="compositionally biased region" description="Gly residues" evidence="3">
    <location>
        <begin position="89"/>
        <end position="104"/>
    </location>
</feature>
<dbReference type="Gene3D" id="3.30.70.330">
    <property type="match status" value="2"/>
</dbReference>
<feature type="region of interest" description="Disordered" evidence="3">
    <location>
        <begin position="85"/>
        <end position="104"/>
    </location>
</feature>
<organism evidence="5">
    <name type="scientific">Zooxanthella nutricula</name>
    <dbReference type="NCBI Taxonomy" id="1333877"/>
    <lineage>
        <taxon>Eukaryota</taxon>
        <taxon>Sar</taxon>
        <taxon>Alveolata</taxon>
        <taxon>Dinophyceae</taxon>
        <taxon>Peridiniales</taxon>
        <taxon>Peridiniales incertae sedis</taxon>
        <taxon>Zooxanthella</taxon>
    </lineage>
</organism>
<keyword evidence="1 2" id="KW-0694">RNA-binding</keyword>
<dbReference type="Pfam" id="PF00076">
    <property type="entry name" value="RRM_1"/>
    <property type="match status" value="2"/>
</dbReference>
<evidence type="ECO:0000313" key="5">
    <source>
        <dbReference type="EMBL" id="CAD9635058.1"/>
    </source>
</evidence>
<reference evidence="5" key="1">
    <citation type="submission" date="2021-01" db="EMBL/GenBank/DDBJ databases">
        <authorList>
            <person name="Corre E."/>
            <person name="Pelletier E."/>
            <person name="Niang G."/>
            <person name="Scheremetjew M."/>
            <person name="Finn R."/>
            <person name="Kale V."/>
            <person name="Holt S."/>
            <person name="Cochrane G."/>
            <person name="Meng A."/>
            <person name="Brown T."/>
            <person name="Cohen L."/>
        </authorList>
    </citation>
    <scope>NUCLEOTIDE SEQUENCE</scope>
    <source>
        <strain evidence="5">RCC3387</strain>
    </source>
</reference>
<proteinExistence type="predicted"/>
<name>A0A7S2VJL5_9DINO</name>
<accession>A0A7S2VJL5</accession>
<evidence type="ECO:0000256" key="3">
    <source>
        <dbReference type="SAM" id="MobiDB-lite"/>
    </source>
</evidence>
<dbReference type="InterPro" id="IPR035979">
    <property type="entry name" value="RBD_domain_sf"/>
</dbReference>
<dbReference type="EMBL" id="HBGW01083375">
    <property type="protein sequence ID" value="CAD9635058.1"/>
    <property type="molecule type" value="Transcribed_RNA"/>
</dbReference>
<dbReference type="InterPro" id="IPR000504">
    <property type="entry name" value="RRM_dom"/>
</dbReference>
<evidence type="ECO:0000256" key="1">
    <source>
        <dbReference type="ARBA" id="ARBA00022884"/>
    </source>
</evidence>
<dbReference type="SMART" id="SM00360">
    <property type="entry name" value="RRM"/>
    <property type="match status" value="2"/>
</dbReference>
<evidence type="ECO:0000256" key="2">
    <source>
        <dbReference type="PROSITE-ProRule" id="PRU00176"/>
    </source>
</evidence>
<feature type="domain" description="RRM" evidence="4">
    <location>
        <begin position="173"/>
        <end position="249"/>
    </location>
</feature>
<evidence type="ECO:0000259" key="4">
    <source>
        <dbReference type="PROSITE" id="PS50102"/>
    </source>
</evidence>
<dbReference type="CDD" id="cd00590">
    <property type="entry name" value="RRM_SF"/>
    <property type="match status" value="2"/>
</dbReference>
<dbReference type="PROSITE" id="PS50102">
    <property type="entry name" value="RRM"/>
    <property type="match status" value="2"/>
</dbReference>
<dbReference type="SUPFAM" id="SSF54928">
    <property type="entry name" value="RNA-binding domain, RBD"/>
    <property type="match status" value="2"/>
</dbReference>
<gene>
    <name evidence="5" type="ORF">BRAN1462_LOCUS52880</name>
</gene>
<feature type="region of interest" description="Disordered" evidence="3">
    <location>
        <begin position="257"/>
        <end position="287"/>
    </location>
</feature>
<dbReference type="GO" id="GO:0003729">
    <property type="term" value="F:mRNA binding"/>
    <property type="evidence" value="ECO:0007669"/>
    <property type="project" value="TreeGrafter"/>
</dbReference>
<dbReference type="InterPro" id="IPR050502">
    <property type="entry name" value="Euk_RNA-bind_prot"/>
</dbReference>
<protein>
    <recommendedName>
        <fullName evidence="4">RRM domain-containing protein</fullName>
    </recommendedName>
</protein>
<dbReference type="PANTHER" id="PTHR48025">
    <property type="entry name" value="OS02G0815200 PROTEIN"/>
    <property type="match status" value="1"/>
</dbReference>
<feature type="domain" description="RRM" evidence="4">
    <location>
        <begin position="7"/>
        <end position="86"/>
    </location>
</feature>